<organism evidence="2">
    <name type="scientific">Siphoviridae sp. ctDhw1</name>
    <dbReference type="NCBI Taxonomy" id="2827813"/>
    <lineage>
        <taxon>Viruses</taxon>
        <taxon>Duplodnaviria</taxon>
        <taxon>Heunggongvirae</taxon>
        <taxon>Uroviricota</taxon>
        <taxon>Caudoviricetes</taxon>
    </lineage>
</organism>
<evidence type="ECO:0000259" key="1">
    <source>
        <dbReference type="Pfam" id="PF05183"/>
    </source>
</evidence>
<dbReference type="GO" id="GO:0003968">
    <property type="term" value="F:RNA-directed RNA polymerase activity"/>
    <property type="evidence" value="ECO:0007669"/>
    <property type="project" value="InterPro"/>
</dbReference>
<evidence type="ECO:0000313" key="2">
    <source>
        <dbReference type="EMBL" id="DAF50844.1"/>
    </source>
</evidence>
<reference evidence="2" key="1">
    <citation type="journal article" date="2021" name="Proc. Natl. Acad. Sci. U.S.A.">
        <title>A Catalog of Tens of Thousands of Viruses from Human Metagenomes Reveals Hidden Associations with Chronic Diseases.</title>
        <authorList>
            <person name="Tisza M.J."/>
            <person name="Buck C.B."/>
        </authorList>
    </citation>
    <scope>NUCLEOTIDE SEQUENCE</scope>
    <source>
        <strain evidence="2">CtDhw1</strain>
    </source>
</reference>
<proteinExistence type="predicted"/>
<accession>A0A8S5SIF8</accession>
<feature type="domain" description="RDRP core" evidence="1">
    <location>
        <begin position="85"/>
        <end position="477"/>
    </location>
</feature>
<dbReference type="InterPro" id="IPR057596">
    <property type="entry name" value="RDRP_core"/>
</dbReference>
<dbReference type="Pfam" id="PF05183">
    <property type="entry name" value="RdRP"/>
    <property type="match status" value="1"/>
</dbReference>
<protein>
    <submittedName>
        <fullName evidence="2">RNA dependent RNA polymerase</fullName>
    </submittedName>
</protein>
<dbReference type="EMBL" id="BK032602">
    <property type="protein sequence ID" value="DAF50844.1"/>
    <property type="molecule type" value="Genomic_DNA"/>
</dbReference>
<sequence>MEKTINDHCLCKNRLKAEKEILSEYHYNGLSLEKAEARYRKLYKIPKDSPVCIGDKDRIRQITKEIKNHNSSIKPLKDELLRLLQSHRATRKLRDEYVVDKNVISVFESMLTRTLGMQTGQLYDDFMVIRTYYFDVIEDLILNGYLYNGERYVCFTASAGQIRTKKTVFIKESVWKKHQKTLMCGLTVDSINERGGININKYLAYLALCNSATDPWEEFDITKSIVVDDMETMVHGVVDFIDHRTYTAERKEMDIPITHTDGCGMVLPSCNQKNTMVRLPWVKGLLAVFPYDKFIMEADQKEPGVRHGIVKDIYGKEHDILEEGIQVIFTKSQFKMHKYYSSWEEYIAMYQKYGCSAGKCNEEENFLPDAKLNYQMLQTLTDITPDEIEQLANRSVNKILKIASDRETMLDVFGASSQYQNKNAFQECLSIYPELLSDPYTKEMLRQIKKNLVKEGRAAKLDLSAKYMFLIPDLYAFCQWLFLGDKDPSGLLKDGEVSSYLYRGCEKLDCLRSPHLYREHAVRKNVVTRETKKWFTPNALYTSCHDLISKILQFDCDGDKSLVCADPLIIQIAERNMKDIVPLYYEMAKAGAVIVTPEEIFHGLRAAWTGGNIGVISNDITKIWNSDDVDLDAIKILCMENNFCIDYAKTLYKPTRPDHINSRLSRITGMKAPHFFVYAKNKSSHQVQKINSSVVNQLDKIVPNKRMSFSAKNIGAFHYQYMLSEPNKKVSVLQDVIDLYNEVEKQYRYSISFYDDSANFSYVRDGIIDRFEALGHSMNDICDTLVKYLFHMKQSKRKNVFWMCFGDIVLDNLKKNVPSGSIQCQKCGERFVPAFMQQKTCDKCSSYHCVGSKTLQCVDCGRTFEVDARNMKKIRCDKCQKEYRRKYIAQKVREHREKSTGM</sequence>
<name>A0A8S5SIF8_9CAUD</name>